<dbReference type="PANTHER" id="PTHR16301:SF20">
    <property type="entry name" value="IMPACT FAMILY MEMBER YIGZ"/>
    <property type="match status" value="1"/>
</dbReference>
<dbReference type="InterPro" id="IPR036956">
    <property type="entry name" value="Impact_N_sf"/>
</dbReference>
<feature type="domain" description="Impact N-terminal" evidence="2">
    <location>
        <begin position="19"/>
        <end position="120"/>
    </location>
</feature>
<feature type="domain" description="UPF0029" evidence="3">
    <location>
        <begin position="139"/>
        <end position="194"/>
    </location>
</feature>
<dbReference type="InterPro" id="IPR015796">
    <property type="entry name" value="Impact_YigZ-like"/>
</dbReference>
<dbReference type="InterPro" id="IPR023582">
    <property type="entry name" value="Impact"/>
</dbReference>
<dbReference type="Pfam" id="PF01205">
    <property type="entry name" value="Impact_N"/>
    <property type="match status" value="1"/>
</dbReference>
<proteinExistence type="inferred from homology"/>
<dbReference type="Proteomes" id="UP000886743">
    <property type="component" value="Unassembled WGS sequence"/>
</dbReference>
<evidence type="ECO:0000259" key="2">
    <source>
        <dbReference type="Pfam" id="PF01205"/>
    </source>
</evidence>
<gene>
    <name evidence="4" type="ORF">IAC74_03700</name>
</gene>
<comment type="caution">
    <text evidence="4">The sequence shown here is derived from an EMBL/GenBank/DDBJ whole genome shotgun (WGS) entry which is preliminary data.</text>
</comment>
<dbReference type="PROSITE" id="PS00910">
    <property type="entry name" value="UPF0029"/>
    <property type="match status" value="1"/>
</dbReference>
<accession>A0A9D1NGC8</accession>
<sequence>MKPVYKTIAHEASASMIERRSRFIATARPAATEEEALALIAQMRAQYHDATHNVYAYIIGENNIMRYSDDGEPSGTAGVPVLEVLRKEGLIDVAVVVTRYFGGILLGAGGLVRAYGACAKLGIDAAGIVTRTLCDIVRLDCDYATFGKVQYETLGGGYQVKDTVYGGSVSFYVYTKADETQQYIEKMRDLTNARVLCEVVGREYVDL</sequence>
<reference evidence="4" key="2">
    <citation type="journal article" date="2021" name="PeerJ">
        <title>Extensive microbial diversity within the chicken gut microbiome revealed by metagenomics and culture.</title>
        <authorList>
            <person name="Gilroy R."/>
            <person name="Ravi A."/>
            <person name="Getino M."/>
            <person name="Pursley I."/>
            <person name="Horton D.L."/>
            <person name="Alikhan N.F."/>
            <person name="Baker D."/>
            <person name="Gharbi K."/>
            <person name="Hall N."/>
            <person name="Watson M."/>
            <person name="Adriaenssens E.M."/>
            <person name="Foster-Nyarko E."/>
            <person name="Jarju S."/>
            <person name="Secka A."/>
            <person name="Antonio M."/>
            <person name="Oren A."/>
            <person name="Chaudhuri R.R."/>
            <person name="La Ragione R."/>
            <person name="Hildebrand F."/>
            <person name="Pallen M.J."/>
        </authorList>
    </citation>
    <scope>NUCLEOTIDE SEQUENCE</scope>
    <source>
        <strain evidence="4">4920</strain>
    </source>
</reference>
<dbReference type="InterPro" id="IPR020569">
    <property type="entry name" value="UPF0029_Impact_CS"/>
</dbReference>
<reference evidence="4" key="1">
    <citation type="submission" date="2020-10" db="EMBL/GenBank/DDBJ databases">
        <authorList>
            <person name="Gilroy R."/>
        </authorList>
    </citation>
    <scope>NUCLEOTIDE SEQUENCE</scope>
    <source>
        <strain evidence="4">4920</strain>
    </source>
</reference>
<dbReference type="Gene3D" id="3.30.230.30">
    <property type="entry name" value="Impact, N-terminal domain"/>
    <property type="match status" value="1"/>
</dbReference>
<organism evidence="4 5">
    <name type="scientific">Candidatus Aphodoplasma excrementigallinarum</name>
    <dbReference type="NCBI Taxonomy" id="2840673"/>
    <lineage>
        <taxon>Bacteria</taxon>
        <taxon>Bacillati</taxon>
        <taxon>Bacillota</taxon>
        <taxon>Clostridia</taxon>
        <taxon>Eubacteriales</taxon>
        <taxon>Candidatus Aphodoplasma</taxon>
    </lineage>
</organism>
<evidence type="ECO:0000256" key="1">
    <source>
        <dbReference type="ARBA" id="ARBA00007665"/>
    </source>
</evidence>
<dbReference type="InterPro" id="IPR015269">
    <property type="entry name" value="UPF0029_Impact_C"/>
</dbReference>
<dbReference type="InterPro" id="IPR001498">
    <property type="entry name" value="Impact_N"/>
</dbReference>
<dbReference type="EMBL" id="DVOF01000111">
    <property type="protein sequence ID" value="HIV02654.1"/>
    <property type="molecule type" value="Genomic_DNA"/>
</dbReference>
<dbReference type="Pfam" id="PF09186">
    <property type="entry name" value="DUF1949"/>
    <property type="match status" value="1"/>
</dbReference>
<dbReference type="InterPro" id="IPR035647">
    <property type="entry name" value="EFG_III/V"/>
</dbReference>
<dbReference type="SUPFAM" id="SSF54211">
    <property type="entry name" value="Ribosomal protein S5 domain 2-like"/>
    <property type="match status" value="1"/>
</dbReference>
<dbReference type="GO" id="GO:0005737">
    <property type="term" value="C:cytoplasm"/>
    <property type="evidence" value="ECO:0007669"/>
    <property type="project" value="TreeGrafter"/>
</dbReference>
<dbReference type="AlphaFoldDB" id="A0A9D1NGC8"/>
<evidence type="ECO:0000259" key="3">
    <source>
        <dbReference type="Pfam" id="PF09186"/>
    </source>
</evidence>
<comment type="similarity">
    <text evidence="1">Belongs to the IMPACT family.</text>
</comment>
<evidence type="ECO:0000313" key="5">
    <source>
        <dbReference type="Proteomes" id="UP000886743"/>
    </source>
</evidence>
<dbReference type="GO" id="GO:0006446">
    <property type="term" value="P:regulation of translational initiation"/>
    <property type="evidence" value="ECO:0007669"/>
    <property type="project" value="TreeGrafter"/>
</dbReference>
<dbReference type="PANTHER" id="PTHR16301">
    <property type="entry name" value="IMPACT-RELATED"/>
    <property type="match status" value="1"/>
</dbReference>
<protein>
    <submittedName>
        <fullName evidence="4">YigZ family protein</fullName>
    </submittedName>
</protein>
<dbReference type="NCBIfam" id="TIGR00257">
    <property type="entry name" value="IMPACT_YIGZ"/>
    <property type="match status" value="1"/>
</dbReference>
<dbReference type="SUPFAM" id="SSF54980">
    <property type="entry name" value="EF-G C-terminal domain-like"/>
    <property type="match status" value="1"/>
</dbReference>
<dbReference type="InterPro" id="IPR020568">
    <property type="entry name" value="Ribosomal_Su5_D2-typ_SF"/>
</dbReference>
<name>A0A9D1NGC8_9FIRM</name>
<evidence type="ECO:0000313" key="4">
    <source>
        <dbReference type="EMBL" id="HIV02654.1"/>
    </source>
</evidence>